<protein>
    <submittedName>
        <fullName evidence="1">DUF721 domain-containing protein</fullName>
    </submittedName>
</protein>
<dbReference type="Proteomes" id="UP000525652">
    <property type="component" value="Unassembled WGS sequence"/>
</dbReference>
<sequence length="131" mass="15060">MASPHPKKHRPFSAEDLAVIDRFRGLPRNPIRKTRKPNDLASSMDRILSSLRVTTEKTPEQTILQSWEYLIGKSYAKRCAPGRIERDGTFIILAPNPIIRQELSLQKRRLLFKIRKLPGCLFVRSILLRGG</sequence>
<proteinExistence type="predicted"/>
<dbReference type="EMBL" id="JACHVA010000053">
    <property type="protein sequence ID" value="MBC2601475.1"/>
    <property type="molecule type" value="Genomic_DNA"/>
</dbReference>
<evidence type="ECO:0000313" key="2">
    <source>
        <dbReference type="Proteomes" id="UP000525652"/>
    </source>
</evidence>
<organism evidence="1 2">
    <name type="scientific">Puniceicoccus vermicola</name>
    <dbReference type="NCBI Taxonomy" id="388746"/>
    <lineage>
        <taxon>Bacteria</taxon>
        <taxon>Pseudomonadati</taxon>
        <taxon>Verrucomicrobiota</taxon>
        <taxon>Opitutia</taxon>
        <taxon>Puniceicoccales</taxon>
        <taxon>Puniceicoccaceae</taxon>
        <taxon>Puniceicoccus</taxon>
    </lineage>
</organism>
<dbReference type="AlphaFoldDB" id="A0A7X1E3G9"/>
<evidence type="ECO:0000313" key="1">
    <source>
        <dbReference type="EMBL" id="MBC2601475.1"/>
    </source>
</evidence>
<name>A0A7X1E3G9_9BACT</name>
<gene>
    <name evidence="1" type="ORF">H5P30_06755</name>
</gene>
<accession>A0A7X1E3G9</accession>
<comment type="caution">
    <text evidence="1">The sequence shown here is derived from an EMBL/GenBank/DDBJ whole genome shotgun (WGS) entry which is preliminary data.</text>
</comment>
<dbReference type="Pfam" id="PF05258">
    <property type="entry name" value="DciA"/>
    <property type="match status" value="1"/>
</dbReference>
<reference evidence="1 2" key="1">
    <citation type="submission" date="2020-07" db="EMBL/GenBank/DDBJ databases">
        <authorList>
            <person name="Feng X."/>
        </authorList>
    </citation>
    <scope>NUCLEOTIDE SEQUENCE [LARGE SCALE GENOMIC DNA]</scope>
    <source>
        <strain evidence="1 2">JCM14086</strain>
    </source>
</reference>
<keyword evidence="2" id="KW-1185">Reference proteome</keyword>
<dbReference type="InterPro" id="IPR007922">
    <property type="entry name" value="DciA-like"/>
</dbReference>
<dbReference type="RefSeq" id="WP_185692187.1">
    <property type="nucleotide sequence ID" value="NZ_JACHVA010000053.1"/>
</dbReference>